<reference evidence="2 3" key="1">
    <citation type="submission" date="2020-08" db="EMBL/GenBank/DDBJ databases">
        <title>Sequencing the genomes of 1000 actinobacteria strains.</title>
        <authorList>
            <person name="Klenk H.-P."/>
        </authorList>
    </citation>
    <scope>NUCLEOTIDE SEQUENCE [LARGE SCALE GENOMIC DNA]</scope>
    <source>
        <strain evidence="2 3">DSM 19079</strain>
    </source>
</reference>
<keyword evidence="3" id="KW-1185">Reference proteome</keyword>
<dbReference type="AlphaFoldDB" id="A0A7W7PBF7"/>
<dbReference type="EMBL" id="JACHMC010000001">
    <property type="protein sequence ID" value="MBB4883909.1"/>
    <property type="molecule type" value="Genomic_DNA"/>
</dbReference>
<evidence type="ECO:0000256" key="1">
    <source>
        <dbReference type="SAM" id="MobiDB-lite"/>
    </source>
</evidence>
<evidence type="ECO:0000313" key="2">
    <source>
        <dbReference type="EMBL" id="MBB4883909.1"/>
    </source>
</evidence>
<organism evidence="2 3">
    <name type="scientific">Micrococcus flavus</name>
    <dbReference type="NCBI Taxonomy" id="384602"/>
    <lineage>
        <taxon>Bacteria</taxon>
        <taxon>Bacillati</taxon>
        <taxon>Actinomycetota</taxon>
        <taxon>Actinomycetes</taxon>
        <taxon>Micrococcales</taxon>
        <taxon>Micrococcaceae</taxon>
        <taxon>Micrococcus</taxon>
    </lineage>
</organism>
<dbReference type="RefSeq" id="WP_184231872.1">
    <property type="nucleotide sequence ID" value="NZ_BMLA01000007.1"/>
</dbReference>
<evidence type="ECO:0008006" key="4">
    <source>
        <dbReference type="Google" id="ProtNLM"/>
    </source>
</evidence>
<feature type="region of interest" description="Disordered" evidence="1">
    <location>
        <begin position="76"/>
        <end position="97"/>
    </location>
</feature>
<dbReference type="Proteomes" id="UP000560081">
    <property type="component" value="Unassembled WGS sequence"/>
</dbReference>
<sequence>MASPDLPEPTTAPGAAGTDLAAAAADVQDPQRGLRAVAALRRLTDELELTQVEAALAAGLGWPEIAAALGVTRQAAHKKFSRRVSTELRRPRRTETR</sequence>
<protein>
    <recommendedName>
        <fullName evidence="4">Helix-turn-helix domain-containing protein</fullName>
    </recommendedName>
</protein>
<gene>
    <name evidence="2" type="ORF">BJ976_002260</name>
</gene>
<accession>A0A7W7PBF7</accession>
<comment type="caution">
    <text evidence="2">The sequence shown here is derived from an EMBL/GenBank/DDBJ whole genome shotgun (WGS) entry which is preliminary data.</text>
</comment>
<proteinExistence type="predicted"/>
<evidence type="ECO:0000313" key="3">
    <source>
        <dbReference type="Proteomes" id="UP000560081"/>
    </source>
</evidence>
<name>A0A7W7PBF7_9MICC</name>
<feature type="compositionally biased region" description="Basic and acidic residues" evidence="1">
    <location>
        <begin position="84"/>
        <end position="97"/>
    </location>
</feature>